<protein>
    <recommendedName>
        <fullName evidence="1">SH3b domain-containing protein</fullName>
    </recommendedName>
</protein>
<dbReference type="SMART" id="SM00287">
    <property type="entry name" value="SH3b"/>
    <property type="match status" value="1"/>
</dbReference>
<dbReference type="Gene3D" id="2.30.30.40">
    <property type="entry name" value="SH3 Domains"/>
    <property type="match status" value="1"/>
</dbReference>
<dbReference type="InterPro" id="IPR003646">
    <property type="entry name" value="SH3-like_bac-type"/>
</dbReference>
<gene>
    <name evidence="2" type="ORF">LPTSP2_20560</name>
</gene>
<proteinExistence type="predicted"/>
<dbReference type="AlphaFoldDB" id="A0A2P2DDS7"/>
<evidence type="ECO:0000313" key="3">
    <source>
        <dbReference type="Proteomes" id="UP000245206"/>
    </source>
</evidence>
<dbReference type="EMBL" id="BFAZ01000009">
    <property type="protein sequence ID" value="GBF42766.1"/>
    <property type="molecule type" value="Genomic_DNA"/>
</dbReference>
<dbReference type="Proteomes" id="UP000245206">
    <property type="component" value="Unassembled WGS sequence"/>
</dbReference>
<dbReference type="PROSITE" id="PS51781">
    <property type="entry name" value="SH3B"/>
    <property type="match status" value="1"/>
</dbReference>
<organism evidence="2 3">
    <name type="scientific">Leptospira ellinghausenii</name>
    <dbReference type="NCBI Taxonomy" id="1917822"/>
    <lineage>
        <taxon>Bacteria</taxon>
        <taxon>Pseudomonadati</taxon>
        <taxon>Spirochaetota</taxon>
        <taxon>Spirochaetia</taxon>
        <taxon>Leptospirales</taxon>
        <taxon>Leptospiraceae</taxon>
        <taxon>Leptospira</taxon>
    </lineage>
</organism>
<keyword evidence="3" id="KW-1185">Reference proteome</keyword>
<sequence length="287" mass="33176">MHFPIFYTMSGIVFFLSLLLTSLISPILSQNHWDDYIAEKNIKSTYYIFGDNVNLREADHLNAKVIRKLPLGTVIKILTKTNQILEQNSLKEFWYKVQVGEETGYLWGGLISDYSFPLNDTIILCKNLGTKTKKLELKILQGSKILSQGSFEVGPLSNESWDHTIYNPSLFSPSPHTIFAIKFLIFSEIEYGYSNEQVFTLNRELKITPQFSWNPGSCDPPACAETWLVFPKDTLPEDKKMSRKTLKGKENTIIELMHSFDLDETNQHDFYQSEYVWNGSQFQKKEK</sequence>
<comment type="caution">
    <text evidence="2">The sequence shown here is derived from an EMBL/GenBank/DDBJ whole genome shotgun (WGS) entry which is preliminary data.</text>
</comment>
<dbReference type="Pfam" id="PF08239">
    <property type="entry name" value="SH3_3"/>
    <property type="match status" value="1"/>
</dbReference>
<evidence type="ECO:0000313" key="2">
    <source>
        <dbReference type="EMBL" id="GBF42766.1"/>
    </source>
</evidence>
<dbReference type="RefSeq" id="WP_245918371.1">
    <property type="nucleotide sequence ID" value="NZ_BFAZ01000009.1"/>
</dbReference>
<feature type="domain" description="SH3b" evidence="1">
    <location>
        <begin position="43"/>
        <end position="115"/>
    </location>
</feature>
<accession>A0A2P2DDS7</accession>
<evidence type="ECO:0000259" key="1">
    <source>
        <dbReference type="PROSITE" id="PS51781"/>
    </source>
</evidence>
<name>A0A2P2DDS7_9LEPT</name>
<reference evidence="3" key="1">
    <citation type="journal article" date="2019" name="Microbiol. Immunol.">
        <title>Molecular and phenotypic characterization of Leptospira johnsonii sp. nov., Leptospira ellinghausenii sp. nov. and Leptospira ryugenii sp. nov. isolated from soil and water in Japan.</title>
        <authorList>
            <person name="Masuzawa T."/>
            <person name="Saito M."/>
            <person name="Nakao R."/>
            <person name="Nikaido Y."/>
            <person name="Matsumoto M."/>
            <person name="Ogawa M."/>
            <person name="Yokoyama M."/>
            <person name="Hidaka Y."/>
            <person name="Tomita J."/>
            <person name="Sakakibara K."/>
            <person name="Suzuki K."/>
            <person name="Yasuda S."/>
            <person name="Sato H."/>
            <person name="Yamaguchi M."/>
            <person name="Yoshida S.I."/>
            <person name="Koizumi N."/>
            <person name="Kawamura Y."/>
        </authorList>
    </citation>
    <scope>NUCLEOTIDE SEQUENCE [LARGE SCALE GENOMIC DNA]</scope>
    <source>
        <strain evidence="3">E18</strain>
    </source>
</reference>